<dbReference type="Proteomes" id="UP001209681">
    <property type="component" value="Unassembled WGS sequence"/>
</dbReference>
<dbReference type="InterPro" id="IPR029038">
    <property type="entry name" value="MetRS_Zn"/>
</dbReference>
<accession>A0ABT3NA34</accession>
<keyword evidence="2" id="KW-1185">Reference proteome</keyword>
<reference evidence="1 2" key="1">
    <citation type="submission" date="2022-11" db="EMBL/GenBank/DDBJ databases">
        <title>Desulfobotulus tamanensis H1 sp. nov. - anaerobic, alkaliphilic, sulphate reducing bacterium isolated from terrestrial mud volcano.</title>
        <authorList>
            <person name="Frolova A."/>
            <person name="Merkel A.Y."/>
            <person name="Slobodkin A.I."/>
        </authorList>
    </citation>
    <scope>NUCLEOTIDE SEQUENCE [LARGE SCALE GENOMIC DNA]</scope>
    <source>
        <strain evidence="1 2">H1</strain>
    </source>
</reference>
<name>A0ABT3NA34_9BACT</name>
<organism evidence="1 2">
    <name type="scientific">Desulfobotulus pelophilus</name>
    <dbReference type="NCBI Taxonomy" id="2823377"/>
    <lineage>
        <taxon>Bacteria</taxon>
        <taxon>Pseudomonadati</taxon>
        <taxon>Thermodesulfobacteriota</taxon>
        <taxon>Desulfobacteria</taxon>
        <taxon>Desulfobacterales</taxon>
        <taxon>Desulfobacteraceae</taxon>
        <taxon>Desulfobotulus</taxon>
    </lineage>
</organism>
<sequence length="347" mass="39490">MPTLPQLDVKTNSNHSPHVAILGAGASLAALPDGDKNGRKLPLMNNLVEVVGLESLFEEYGLKYEGENFEATYDALVFSGEYPDLVKEIELAVENYFSEMQLPDEATLYDYLVLGLRGKDIIATFNWDPFLAQAFQRNMNVIGYEEMPQMAFLHGNVAIGVCYSCKTKGWRFNSCDKCGNQFEPSKLLYPVSQKNYSEDEFICSEWENLQNHIKHAYFITVFGYSAPVTDAEARKLMLYVWAENTTRDLAQIDLVDIKPREAVKDSWKDFIVRENYAIQADFFNTYLSIHPRRSCDAFAMATLQQRPWTDNNFPKGLSLKQLQEWVKPLVDEEKNGHLSGKPCGEGK</sequence>
<evidence type="ECO:0008006" key="3">
    <source>
        <dbReference type="Google" id="ProtNLM"/>
    </source>
</evidence>
<protein>
    <recommendedName>
        <fullName evidence="3">Deacetylase sirtuin-type domain-containing protein</fullName>
    </recommendedName>
</protein>
<proteinExistence type="predicted"/>
<gene>
    <name evidence="1" type="ORF">OOT00_10055</name>
</gene>
<dbReference type="Gene3D" id="2.20.28.20">
    <property type="entry name" value="Methionyl-tRNA synthetase, Zn-domain"/>
    <property type="match status" value="1"/>
</dbReference>
<dbReference type="RefSeq" id="WP_265425244.1">
    <property type="nucleotide sequence ID" value="NZ_JAPFPW010000010.1"/>
</dbReference>
<dbReference type="SUPFAM" id="SSF57770">
    <property type="entry name" value="Methionyl-tRNA synthetase (MetRS), Zn-domain"/>
    <property type="match status" value="1"/>
</dbReference>
<evidence type="ECO:0000313" key="1">
    <source>
        <dbReference type="EMBL" id="MCW7754328.1"/>
    </source>
</evidence>
<evidence type="ECO:0000313" key="2">
    <source>
        <dbReference type="Proteomes" id="UP001209681"/>
    </source>
</evidence>
<dbReference type="EMBL" id="JAPFPW010000010">
    <property type="protein sequence ID" value="MCW7754328.1"/>
    <property type="molecule type" value="Genomic_DNA"/>
</dbReference>
<comment type="caution">
    <text evidence="1">The sequence shown here is derived from an EMBL/GenBank/DDBJ whole genome shotgun (WGS) entry which is preliminary data.</text>
</comment>